<reference evidence="3" key="1">
    <citation type="journal article" date="2019" name="Int. J. Syst. Evol. Microbiol.">
        <title>The Global Catalogue of Microorganisms (GCM) 10K type strain sequencing project: providing services to taxonomists for standard genome sequencing and annotation.</title>
        <authorList>
            <consortium name="The Broad Institute Genomics Platform"/>
            <consortium name="The Broad Institute Genome Sequencing Center for Infectious Disease"/>
            <person name="Wu L."/>
            <person name="Ma J."/>
        </authorList>
    </citation>
    <scope>NUCLEOTIDE SEQUENCE [LARGE SCALE GENOMIC DNA]</scope>
    <source>
        <strain evidence="3">NBRC 108730</strain>
    </source>
</reference>
<dbReference type="Proteomes" id="UP001157017">
    <property type="component" value="Unassembled WGS sequence"/>
</dbReference>
<feature type="region of interest" description="Disordered" evidence="1">
    <location>
        <begin position="83"/>
        <end position="122"/>
    </location>
</feature>
<accession>A0ABQ6JBT1</accession>
<dbReference type="EMBL" id="BSUZ01000001">
    <property type="protein sequence ID" value="GMA85617.1"/>
    <property type="molecule type" value="Genomic_DNA"/>
</dbReference>
<dbReference type="SUPFAM" id="SSF48452">
    <property type="entry name" value="TPR-like"/>
    <property type="match status" value="1"/>
</dbReference>
<evidence type="ECO:0000256" key="1">
    <source>
        <dbReference type="SAM" id="MobiDB-lite"/>
    </source>
</evidence>
<comment type="caution">
    <text evidence="2">The sequence shown here is derived from an EMBL/GenBank/DDBJ whole genome shotgun (WGS) entry which is preliminary data.</text>
</comment>
<name>A0ABQ6JBT1_9ACTN</name>
<gene>
    <name evidence="2" type="ORF">GCM10025868_08670</name>
</gene>
<evidence type="ECO:0000313" key="3">
    <source>
        <dbReference type="Proteomes" id="UP001157017"/>
    </source>
</evidence>
<evidence type="ECO:0000313" key="2">
    <source>
        <dbReference type="EMBL" id="GMA85617.1"/>
    </source>
</evidence>
<organism evidence="2 3">
    <name type="scientific">Angustibacter aerolatus</name>
    <dbReference type="NCBI Taxonomy" id="1162965"/>
    <lineage>
        <taxon>Bacteria</taxon>
        <taxon>Bacillati</taxon>
        <taxon>Actinomycetota</taxon>
        <taxon>Actinomycetes</taxon>
        <taxon>Kineosporiales</taxon>
        <taxon>Kineosporiaceae</taxon>
    </lineage>
</organism>
<dbReference type="InterPro" id="IPR011990">
    <property type="entry name" value="TPR-like_helical_dom_sf"/>
</dbReference>
<protein>
    <submittedName>
        <fullName evidence="2">Uncharacterized protein</fullName>
    </submittedName>
</protein>
<proteinExistence type="predicted"/>
<keyword evidence="3" id="KW-1185">Reference proteome</keyword>
<sequence>MSVLDQQSVVAVTSPFGPFDLLSDVAHEHYLDGFSERAVQAAAEAACLAEAAGDRQTLRYLLYTRGVALIEVKRWQEAADVAQQAAGHHRRRRPGLAGQGAVAARRREPAAGSGVAGRRRLG</sequence>